<evidence type="ECO:0000259" key="7">
    <source>
        <dbReference type="PROSITE" id="PS00083"/>
    </source>
</evidence>
<evidence type="ECO:0000256" key="2">
    <source>
        <dbReference type="ARBA" id="ARBA00007825"/>
    </source>
</evidence>
<dbReference type="PANTHER" id="PTHR33711">
    <property type="entry name" value="DIOXYGENASE, PUTATIVE (AFU_ORTHOLOGUE AFUA_2G02910)-RELATED"/>
    <property type="match status" value="1"/>
</dbReference>
<evidence type="ECO:0000313" key="9">
    <source>
        <dbReference type="Proteomes" id="UP000655443"/>
    </source>
</evidence>
<evidence type="ECO:0000256" key="1">
    <source>
        <dbReference type="ARBA" id="ARBA00001965"/>
    </source>
</evidence>
<comment type="similarity">
    <text evidence="2">Belongs to the intradiol ring-cleavage dioxygenase family.</text>
</comment>
<gene>
    <name evidence="8" type="ORF">GCM10010339_56320</name>
</gene>
<comment type="cofactor">
    <cofactor evidence="1">
        <name>Fe(3+)</name>
        <dbReference type="ChEBI" id="CHEBI:29034"/>
    </cofactor>
</comment>
<evidence type="ECO:0000256" key="6">
    <source>
        <dbReference type="ARBA" id="ARBA00023004"/>
    </source>
</evidence>
<proteinExistence type="inferred from homology"/>
<evidence type="ECO:0000256" key="3">
    <source>
        <dbReference type="ARBA" id="ARBA00022723"/>
    </source>
</evidence>
<dbReference type="RefSeq" id="WP_189956440.1">
    <property type="nucleotide sequence ID" value="NZ_BMVG01000016.1"/>
</dbReference>
<reference evidence="8" key="1">
    <citation type="journal article" date="2014" name="Int. J. Syst. Evol. Microbiol.">
        <title>Complete genome sequence of Corynebacterium casei LMG S-19264T (=DSM 44701T), isolated from a smear-ripened cheese.</title>
        <authorList>
            <consortium name="US DOE Joint Genome Institute (JGI-PGF)"/>
            <person name="Walter F."/>
            <person name="Albersmeier A."/>
            <person name="Kalinowski J."/>
            <person name="Ruckert C."/>
        </authorList>
    </citation>
    <scope>NUCLEOTIDE SEQUENCE</scope>
    <source>
        <strain evidence="8">JCM 4714</strain>
    </source>
</reference>
<name>A0A918YLI5_9ACTN</name>
<keyword evidence="4" id="KW-0223">Dioxygenase</keyword>
<organism evidence="8 9">
    <name type="scientific">Streptomyces alanosinicus</name>
    <dbReference type="NCBI Taxonomy" id="68171"/>
    <lineage>
        <taxon>Bacteria</taxon>
        <taxon>Bacillati</taxon>
        <taxon>Actinomycetota</taxon>
        <taxon>Actinomycetes</taxon>
        <taxon>Kitasatosporales</taxon>
        <taxon>Streptomycetaceae</taxon>
        <taxon>Streptomyces</taxon>
    </lineage>
</organism>
<dbReference type="AlphaFoldDB" id="A0A918YLI5"/>
<keyword evidence="3" id="KW-0479">Metal-binding</keyword>
<dbReference type="InterPro" id="IPR050770">
    <property type="entry name" value="Intradiol_RC_Dioxygenase"/>
</dbReference>
<dbReference type="SUPFAM" id="SSF49482">
    <property type="entry name" value="Aromatic compound dioxygenase"/>
    <property type="match status" value="1"/>
</dbReference>
<protein>
    <submittedName>
        <fullName evidence="8">Hydroxyquinol 1,2-dioxygenase</fullName>
    </submittedName>
</protein>
<keyword evidence="9" id="KW-1185">Reference proteome</keyword>
<keyword evidence="6" id="KW-0408">Iron</keyword>
<dbReference type="Pfam" id="PF04444">
    <property type="entry name" value="Dioxygenase_N"/>
    <property type="match status" value="1"/>
</dbReference>
<dbReference type="Pfam" id="PF00775">
    <property type="entry name" value="Dioxygenase_C"/>
    <property type="match status" value="1"/>
</dbReference>
<dbReference type="GO" id="GO:0018576">
    <property type="term" value="F:catechol 1,2-dioxygenase activity"/>
    <property type="evidence" value="ECO:0007669"/>
    <property type="project" value="InterPro"/>
</dbReference>
<dbReference type="Proteomes" id="UP000655443">
    <property type="component" value="Unassembled WGS sequence"/>
</dbReference>
<dbReference type="InterPro" id="IPR000627">
    <property type="entry name" value="Intradiol_dOase_C"/>
</dbReference>
<evidence type="ECO:0000256" key="4">
    <source>
        <dbReference type="ARBA" id="ARBA00022964"/>
    </source>
</evidence>
<dbReference type="PROSITE" id="PS00083">
    <property type="entry name" value="INTRADIOL_DIOXYGENAS"/>
    <property type="match status" value="1"/>
</dbReference>
<dbReference type="Gene3D" id="2.60.130.10">
    <property type="entry name" value="Aromatic compound dioxygenase"/>
    <property type="match status" value="1"/>
</dbReference>
<dbReference type="GO" id="GO:0009712">
    <property type="term" value="P:catechol-containing compound metabolic process"/>
    <property type="evidence" value="ECO:0007669"/>
    <property type="project" value="InterPro"/>
</dbReference>
<feature type="domain" description="Intradiol ring-cleavage dioxygenases" evidence="7">
    <location>
        <begin position="138"/>
        <end position="166"/>
    </location>
</feature>
<dbReference type="PANTHER" id="PTHR33711:SF7">
    <property type="entry name" value="INTRADIOL RING-CLEAVAGE DIOXYGENASES DOMAIN-CONTAINING PROTEIN-RELATED"/>
    <property type="match status" value="1"/>
</dbReference>
<keyword evidence="5" id="KW-0560">Oxidoreductase</keyword>
<dbReference type="EMBL" id="BMVG01000016">
    <property type="protein sequence ID" value="GHE08334.1"/>
    <property type="molecule type" value="Genomic_DNA"/>
</dbReference>
<dbReference type="InterPro" id="IPR007535">
    <property type="entry name" value="Catechol_dOase_N"/>
</dbReference>
<dbReference type="GO" id="GO:0008199">
    <property type="term" value="F:ferric iron binding"/>
    <property type="evidence" value="ECO:0007669"/>
    <property type="project" value="InterPro"/>
</dbReference>
<reference evidence="8" key="2">
    <citation type="submission" date="2020-09" db="EMBL/GenBank/DDBJ databases">
        <authorList>
            <person name="Sun Q."/>
            <person name="Ohkuma M."/>
        </authorList>
    </citation>
    <scope>NUCLEOTIDE SEQUENCE</scope>
    <source>
        <strain evidence="8">JCM 4714</strain>
    </source>
</reference>
<evidence type="ECO:0000313" key="8">
    <source>
        <dbReference type="EMBL" id="GHE08334.1"/>
    </source>
</evidence>
<comment type="caution">
    <text evidence="8">The sequence shown here is derived from an EMBL/GenBank/DDBJ whole genome shotgun (WGS) entry which is preliminary data.</text>
</comment>
<sequence length="299" mass="32551">MSEPTHHDPLHFDAERSAEIVTASFAGATDERLQEILASLVRHAHAFVKDVGLTVEEWAAGIRFLTETGHACDDTRQEFILLSDVLGVSMLVDSVNRPSDGRFTESTVEGPFHLVDSPARALGDSIDEAGRGGEPCLVTGRVTDGDGRPVAGASVDVWQADAEGFYDVQRPGEVPERNLRGLFTADEDGRFRFRTIVPRYYPIPSDGPVGALLKTTGRHANRAAHIHLEVSAPGIRTLTTHLFVEGSPFLDSDAVFGVKESLIRSFAEVDDPARATEHGLPNPFRHVDFPITVRRGAQP</sequence>
<evidence type="ECO:0000256" key="5">
    <source>
        <dbReference type="ARBA" id="ARBA00023002"/>
    </source>
</evidence>
<dbReference type="InterPro" id="IPR015889">
    <property type="entry name" value="Intradiol_dOase_core"/>
</dbReference>
<accession>A0A918YLI5</accession>